<evidence type="ECO:0008006" key="4">
    <source>
        <dbReference type="Google" id="ProtNLM"/>
    </source>
</evidence>
<dbReference type="Proteomes" id="UP001549313">
    <property type="component" value="Unassembled WGS sequence"/>
</dbReference>
<evidence type="ECO:0000256" key="1">
    <source>
        <dbReference type="SAM" id="SignalP"/>
    </source>
</evidence>
<proteinExistence type="predicted"/>
<comment type="caution">
    <text evidence="2">The sequence shown here is derived from an EMBL/GenBank/DDBJ whole genome shotgun (WGS) entry which is preliminary data.</text>
</comment>
<name>A0ABV2R9X1_9CAUL</name>
<dbReference type="RefSeq" id="WP_354088304.1">
    <property type="nucleotide sequence ID" value="NZ_JBEPTF010000001.1"/>
</dbReference>
<evidence type="ECO:0000313" key="2">
    <source>
        <dbReference type="EMBL" id="MET4683381.1"/>
    </source>
</evidence>
<gene>
    <name evidence="2" type="ORF">ABIE19_001290</name>
</gene>
<feature type="chain" id="PRO_5047301181" description="Lipoprotein" evidence="1">
    <location>
        <begin position="25"/>
        <end position="115"/>
    </location>
</feature>
<feature type="signal peptide" evidence="1">
    <location>
        <begin position="1"/>
        <end position="24"/>
    </location>
</feature>
<sequence>MLIRVANIIALVVLPSASCTTTQAVSSAEAACAVATARVTAQRGLEPSHVAFCDDISEGDTPAGYYVTALRAHCSEDLCGSTNMGWFAVQKATGEVFEVEDVTDWRLGRRVPDVR</sequence>
<reference evidence="2 3" key="1">
    <citation type="submission" date="2024-06" db="EMBL/GenBank/DDBJ databases">
        <title>Sorghum-associated microbial communities from plants grown in Nebraska, USA.</title>
        <authorList>
            <person name="Schachtman D."/>
        </authorList>
    </citation>
    <scope>NUCLEOTIDE SEQUENCE [LARGE SCALE GENOMIC DNA]</scope>
    <source>
        <strain evidence="2 3">2814</strain>
    </source>
</reference>
<evidence type="ECO:0000313" key="3">
    <source>
        <dbReference type="Proteomes" id="UP001549313"/>
    </source>
</evidence>
<accession>A0ABV2R9X1</accession>
<keyword evidence="1" id="KW-0732">Signal</keyword>
<protein>
    <recommendedName>
        <fullName evidence="4">Lipoprotein</fullName>
    </recommendedName>
</protein>
<dbReference type="EMBL" id="JBEPTF010000001">
    <property type="protein sequence ID" value="MET4683381.1"/>
    <property type="molecule type" value="Genomic_DNA"/>
</dbReference>
<keyword evidence="3" id="KW-1185">Reference proteome</keyword>
<organism evidence="2 3">
    <name type="scientific">Brevundimonas faecalis</name>
    <dbReference type="NCBI Taxonomy" id="947378"/>
    <lineage>
        <taxon>Bacteria</taxon>
        <taxon>Pseudomonadati</taxon>
        <taxon>Pseudomonadota</taxon>
        <taxon>Alphaproteobacteria</taxon>
        <taxon>Caulobacterales</taxon>
        <taxon>Caulobacteraceae</taxon>
        <taxon>Brevundimonas</taxon>
    </lineage>
</organism>